<evidence type="ECO:0000256" key="12">
    <source>
        <dbReference type="ARBA" id="ARBA00022958"/>
    </source>
</evidence>
<evidence type="ECO:0000256" key="5">
    <source>
        <dbReference type="ARBA" id="ARBA00011738"/>
    </source>
</evidence>
<dbReference type="GO" id="GO:0004594">
    <property type="term" value="F:pantothenate kinase activity"/>
    <property type="evidence" value="ECO:0007669"/>
    <property type="project" value="UniProtKB-UniRule"/>
</dbReference>
<comment type="subunit">
    <text evidence="5 16">Homodimer.</text>
</comment>
<evidence type="ECO:0000256" key="11">
    <source>
        <dbReference type="ARBA" id="ARBA00022840"/>
    </source>
</evidence>
<comment type="cofactor">
    <cofactor evidence="2">
        <name>K(+)</name>
        <dbReference type="ChEBI" id="CHEBI:29103"/>
    </cofactor>
</comment>
<keyword evidence="13 16" id="KW-0173">Coenzyme A biosynthesis</keyword>
<evidence type="ECO:0000313" key="18">
    <source>
        <dbReference type="Proteomes" id="UP001319121"/>
    </source>
</evidence>
<keyword evidence="10 16" id="KW-0418">Kinase</keyword>
<dbReference type="SUPFAM" id="SSF53067">
    <property type="entry name" value="Actin-like ATPase domain"/>
    <property type="match status" value="2"/>
</dbReference>
<comment type="similarity">
    <text evidence="14 16">Belongs to the type III pantothenate kinase family.</text>
</comment>
<dbReference type="AlphaFoldDB" id="A0AAN1T126"/>
<dbReference type="InterPro" id="IPR043129">
    <property type="entry name" value="ATPase_NBD"/>
</dbReference>
<reference evidence="17 18" key="1">
    <citation type="submission" date="2019-03" db="EMBL/GenBank/DDBJ databases">
        <title>Complete genome sequence of Ferrigenium kumadai strain An22, a microaerophilic iron-oxidizing bacterium isolated from a paddy field soil.</title>
        <authorList>
            <person name="Watanabe T."/>
            <person name="Asakawa S."/>
        </authorList>
    </citation>
    <scope>NUCLEOTIDE SEQUENCE [LARGE SCALE GENOMIC DNA]</scope>
    <source>
        <strain evidence="17 18">An22</strain>
    </source>
</reference>
<dbReference type="InterPro" id="IPR004619">
    <property type="entry name" value="Type_III_PanK"/>
</dbReference>
<protein>
    <recommendedName>
        <fullName evidence="15 16">Type III pantothenate kinase</fullName>
        <ecNumber evidence="6 16">2.7.1.33</ecNumber>
    </recommendedName>
    <alternativeName>
        <fullName evidence="16">PanK-III</fullName>
    </alternativeName>
    <alternativeName>
        <fullName evidence="16">Pantothenic acid kinase</fullName>
    </alternativeName>
</protein>
<accession>A0AAN1T126</accession>
<evidence type="ECO:0000256" key="16">
    <source>
        <dbReference type="HAMAP-Rule" id="MF_01274"/>
    </source>
</evidence>
<dbReference type="Gene3D" id="3.30.420.40">
    <property type="match status" value="2"/>
</dbReference>
<evidence type="ECO:0000313" key="17">
    <source>
        <dbReference type="EMBL" id="BBJ00292.1"/>
    </source>
</evidence>
<dbReference type="Pfam" id="PF03309">
    <property type="entry name" value="Pan_kinase"/>
    <property type="match status" value="1"/>
</dbReference>
<organism evidence="17 18">
    <name type="scientific">Ferrigenium kumadai</name>
    <dbReference type="NCBI Taxonomy" id="1682490"/>
    <lineage>
        <taxon>Bacteria</taxon>
        <taxon>Pseudomonadati</taxon>
        <taxon>Pseudomonadota</taxon>
        <taxon>Betaproteobacteria</taxon>
        <taxon>Nitrosomonadales</taxon>
        <taxon>Gallionellaceae</taxon>
        <taxon>Ferrigenium</taxon>
    </lineage>
</organism>
<dbReference type="GO" id="GO:0005737">
    <property type="term" value="C:cytoplasm"/>
    <property type="evidence" value="ECO:0007669"/>
    <property type="project" value="UniProtKB-SubCell"/>
</dbReference>
<dbReference type="CDD" id="cd24015">
    <property type="entry name" value="ASKHA_NBD_PanK-III"/>
    <property type="match status" value="1"/>
</dbReference>
<evidence type="ECO:0000256" key="14">
    <source>
        <dbReference type="ARBA" id="ARBA00038036"/>
    </source>
</evidence>
<sequence>MRLLLDAGNTRIKWALVSGDEWLRRGDSPTERAEELSQQLADVGEVRQIWVSNVAGETVARHIRELRVGQHGEPHFIVARTMQCGVRNGYDDPAQLGSDRWAALIAAWHLAGRGCLVVNSGTATTVDALSATGEFLGGLILPGMVLMQRSLSASTARIRLAQGSYAAFPKNTADALFSGAIQASCGAIGRQHALLDDAGAPVVLGGGAAEILREHLNLPLLVVDNLVLQGILLIAQEASE</sequence>
<comment type="pathway">
    <text evidence="4 16">Cofactor biosynthesis; coenzyme A biosynthesis; CoA from (R)-pantothenate: step 1/5.</text>
</comment>
<keyword evidence="18" id="KW-1185">Reference proteome</keyword>
<evidence type="ECO:0000256" key="4">
    <source>
        <dbReference type="ARBA" id="ARBA00005225"/>
    </source>
</evidence>
<evidence type="ECO:0000256" key="2">
    <source>
        <dbReference type="ARBA" id="ARBA00001958"/>
    </source>
</evidence>
<dbReference type="KEGG" id="fku:FGKAn22_19840"/>
<comment type="cofactor">
    <cofactor evidence="16">
        <name>NH4(+)</name>
        <dbReference type="ChEBI" id="CHEBI:28938"/>
    </cofactor>
    <cofactor evidence="16">
        <name>K(+)</name>
        <dbReference type="ChEBI" id="CHEBI:29103"/>
    </cofactor>
    <text evidence="16">A monovalent cation. Ammonium or potassium.</text>
</comment>
<gene>
    <name evidence="16 17" type="primary">coaX</name>
    <name evidence="17" type="ORF">FGKAn22_19840</name>
</gene>
<dbReference type="PANTHER" id="PTHR34265:SF1">
    <property type="entry name" value="TYPE III PANTOTHENATE KINASE"/>
    <property type="match status" value="1"/>
</dbReference>
<evidence type="ECO:0000256" key="9">
    <source>
        <dbReference type="ARBA" id="ARBA00022741"/>
    </source>
</evidence>
<evidence type="ECO:0000256" key="8">
    <source>
        <dbReference type="ARBA" id="ARBA00022679"/>
    </source>
</evidence>
<evidence type="ECO:0000256" key="10">
    <source>
        <dbReference type="ARBA" id="ARBA00022777"/>
    </source>
</evidence>
<feature type="binding site" evidence="16">
    <location>
        <position position="172"/>
    </location>
    <ligand>
        <name>substrate</name>
    </ligand>
</feature>
<dbReference type="RefSeq" id="WP_212785538.1">
    <property type="nucleotide sequence ID" value="NZ_AP019536.1"/>
</dbReference>
<keyword evidence="11 16" id="KW-0067">ATP-binding</keyword>
<dbReference type="EMBL" id="AP019536">
    <property type="protein sequence ID" value="BBJ00292.1"/>
    <property type="molecule type" value="Genomic_DNA"/>
</dbReference>
<evidence type="ECO:0000256" key="1">
    <source>
        <dbReference type="ARBA" id="ARBA00001206"/>
    </source>
</evidence>
<comment type="catalytic activity">
    <reaction evidence="1 16">
        <text>(R)-pantothenate + ATP = (R)-4'-phosphopantothenate + ADP + H(+)</text>
        <dbReference type="Rhea" id="RHEA:16373"/>
        <dbReference type="ChEBI" id="CHEBI:10986"/>
        <dbReference type="ChEBI" id="CHEBI:15378"/>
        <dbReference type="ChEBI" id="CHEBI:29032"/>
        <dbReference type="ChEBI" id="CHEBI:30616"/>
        <dbReference type="ChEBI" id="CHEBI:456216"/>
        <dbReference type="EC" id="2.7.1.33"/>
    </reaction>
</comment>
<feature type="active site" description="Proton acceptor" evidence="16">
    <location>
        <position position="99"/>
    </location>
</feature>
<dbReference type="GO" id="GO:0015937">
    <property type="term" value="P:coenzyme A biosynthetic process"/>
    <property type="evidence" value="ECO:0007669"/>
    <property type="project" value="UniProtKB-UniRule"/>
</dbReference>
<comment type="subcellular location">
    <subcellularLocation>
        <location evidence="3 16">Cytoplasm</location>
    </subcellularLocation>
</comment>
<dbReference type="Proteomes" id="UP001319121">
    <property type="component" value="Chromosome"/>
</dbReference>
<feature type="binding site" evidence="16">
    <location>
        <begin position="97"/>
        <end position="100"/>
    </location>
    <ligand>
        <name>substrate</name>
    </ligand>
</feature>
<evidence type="ECO:0000256" key="15">
    <source>
        <dbReference type="ARBA" id="ARBA00040883"/>
    </source>
</evidence>
<dbReference type="PANTHER" id="PTHR34265">
    <property type="entry name" value="TYPE III PANTOTHENATE KINASE"/>
    <property type="match status" value="1"/>
</dbReference>
<dbReference type="HAMAP" id="MF_01274">
    <property type="entry name" value="Pantothen_kinase_3"/>
    <property type="match status" value="1"/>
</dbReference>
<evidence type="ECO:0000256" key="13">
    <source>
        <dbReference type="ARBA" id="ARBA00022993"/>
    </source>
</evidence>
<comment type="function">
    <text evidence="16">Catalyzes the phosphorylation of pantothenate (Pan), the first step in CoA biosynthesis.</text>
</comment>
<name>A0AAN1T126_9PROT</name>
<feature type="binding site" evidence="16">
    <location>
        <position position="122"/>
    </location>
    <ligand>
        <name>ATP</name>
        <dbReference type="ChEBI" id="CHEBI:30616"/>
    </ligand>
</feature>
<dbReference type="GO" id="GO:0005524">
    <property type="term" value="F:ATP binding"/>
    <property type="evidence" value="ECO:0007669"/>
    <property type="project" value="UniProtKB-UniRule"/>
</dbReference>
<proteinExistence type="inferred from homology"/>
<feature type="binding site" evidence="16">
    <location>
        <position position="90"/>
    </location>
    <ligand>
        <name>substrate</name>
    </ligand>
</feature>
<feature type="binding site" evidence="16">
    <location>
        <begin position="6"/>
        <end position="13"/>
    </location>
    <ligand>
        <name>ATP</name>
        <dbReference type="ChEBI" id="CHEBI:30616"/>
    </ligand>
</feature>
<keyword evidence="12 16" id="KW-0630">Potassium</keyword>
<evidence type="ECO:0000256" key="3">
    <source>
        <dbReference type="ARBA" id="ARBA00004496"/>
    </source>
</evidence>
<keyword evidence="9 16" id="KW-0547">Nucleotide-binding</keyword>
<comment type="caution">
    <text evidence="16">Lacks conserved residue(s) required for the propagation of feature annotation.</text>
</comment>
<dbReference type="EC" id="2.7.1.33" evidence="6 16"/>
<evidence type="ECO:0000256" key="7">
    <source>
        <dbReference type="ARBA" id="ARBA00022490"/>
    </source>
</evidence>
<keyword evidence="8 16" id="KW-0808">Transferase</keyword>
<evidence type="ECO:0000256" key="6">
    <source>
        <dbReference type="ARBA" id="ARBA00012102"/>
    </source>
</evidence>
<dbReference type="NCBIfam" id="TIGR00671">
    <property type="entry name" value="baf"/>
    <property type="match status" value="1"/>
</dbReference>
<keyword evidence="7 16" id="KW-0963">Cytoplasm</keyword>